<dbReference type="InterPro" id="IPR028098">
    <property type="entry name" value="Glyco_trans_4-like_N"/>
</dbReference>
<evidence type="ECO:0000259" key="5">
    <source>
        <dbReference type="Pfam" id="PF13439"/>
    </source>
</evidence>
<keyword evidence="2 6" id="KW-0808">Transferase</keyword>
<evidence type="ECO:0000256" key="1">
    <source>
        <dbReference type="ARBA" id="ARBA00022676"/>
    </source>
</evidence>
<organism evidence="6 7">
    <name type="scientific">Paramicrobacterium agarici</name>
    <dbReference type="NCBI Taxonomy" id="630514"/>
    <lineage>
        <taxon>Bacteria</taxon>
        <taxon>Bacillati</taxon>
        <taxon>Actinomycetota</taxon>
        <taxon>Actinomycetes</taxon>
        <taxon>Micrococcales</taxon>
        <taxon>Microbacteriaceae</taxon>
        <taxon>Paramicrobacterium</taxon>
    </lineage>
</organism>
<dbReference type="RefSeq" id="WP_098406903.1">
    <property type="nucleotide sequence ID" value="NZ_PDJE01000001.1"/>
</dbReference>
<proteinExistence type="predicted"/>
<dbReference type="Gene3D" id="3.40.50.2000">
    <property type="entry name" value="Glycogen Phosphorylase B"/>
    <property type="match status" value="2"/>
</dbReference>
<feature type="domain" description="Glycosyl transferase family 1" evidence="4">
    <location>
        <begin position="193"/>
        <end position="365"/>
    </location>
</feature>
<dbReference type="InterPro" id="IPR001296">
    <property type="entry name" value="Glyco_trans_1"/>
</dbReference>
<dbReference type="Proteomes" id="UP000221369">
    <property type="component" value="Unassembled WGS sequence"/>
</dbReference>
<sequence>MSQRRTLVLSHTAQEGGAELALVRLARVLRERGEDVRVLLFATGPLEKTLAAAGVPADVRPLDPGLVSASRADIARGGRMLSQLAAAAGFAVKLRTAILQGNADLIVANTLKAAVFAMVAAPISGRAWVWHLHDRLAPDYLPRVLVTLMRAIALFGPRTIVVNSQATLATIPRGARSRVVLAYPGLTDEAFVDATPDSPRVVGIVGRISPTKGQRVFVEAAGELARTHPDVRFRVIGAALFGESDYDASVRDAAERWGLGDRVEFTGWVSDVSAQIARLTVLVHASPVPEPFGQVVVEALAAGVPVVAAQSGGMVEILDASEPATQTPQCGWRSTDTGVLVRPGDSVALAAAISAVLDDPAAARTRSCAARAVVRDRFTIAGTADAVSGAWGAVRRQRPSQRMRRRRETAN</sequence>
<feature type="domain" description="Glycosyltransferase subfamily 4-like N-terminal" evidence="5">
    <location>
        <begin position="16"/>
        <end position="186"/>
    </location>
</feature>
<gene>
    <name evidence="6" type="ORF">ATJ78_1370</name>
</gene>
<evidence type="ECO:0000313" key="7">
    <source>
        <dbReference type="Proteomes" id="UP000221369"/>
    </source>
</evidence>
<reference evidence="6 7" key="1">
    <citation type="submission" date="2017-10" db="EMBL/GenBank/DDBJ databases">
        <title>Sequencing the genomes of 1000 actinobacteria strains.</title>
        <authorList>
            <person name="Klenk H.-P."/>
        </authorList>
    </citation>
    <scope>NUCLEOTIDE SEQUENCE [LARGE SCALE GENOMIC DNA]</scope>
    <source>
        <strain evidence="6 7">DSM 21798</strain>
    </source>
</reference>
<dbReference type="PANTHER" id="PTHR12526:SF510">
    <property type="entry name" value="D-INOSITOL 3-PHOSPHATE GLYCOSYLTRANSFERASE"/>
    <property type="match status" value="1"/>
</dbReference>
<evidence type="ECO:0000256" key="2">
    <source>
        <dbReference type="ARBA" id="ARBA00022679"/>
    </source>
</evidence>
<evidence type="ECO:0000259" key="4">
    <source>
        <dbReference type="Pfam" id="PF00534"/>
    </source>
</evidence>
<comment type="caution">
    <text evidence="6">The sequence shown here is derived from an EMBL/GenBank/DDBJ whole genome shotgun (WGS) entry which is preliminary data.</text>
</comment>
<accession>A0A2A9DVS6</accession>
<dbReference type="PANTHER" id="PTHR12526">
    <property type="entry name" value="GLYCOSYLTRANSFERASE"/>
    <property type="match status" value="1"/>
</dbReference>
<dbReference type="Pfam" id="PF13439">
    <property type="entry name" value="Glyco_transf_4"/>
    <property type="match status" value="1"/>
</dbReference>
<dbReference type="Pfam" id="PF00534">
    <property type="entry name" value="Glycos_transf_1"/>
    <property type="match status" value="1"/>
</dbReference>
<keyword evidence="1" id="KW-0328">Glycosyltransferase</keyword>
<evidence type="ECO:0000256" key="3">
    <source>
        <dbReference type="SAM" id="MobiDB-lite"/>
    </source>
</evidence>
<keyword evidence="7" id="KW-1185">Reference proteome</keyword>
<dbReference type="SUPFAM" id="SSF53756">
    <property type="entry name" value="UDP-Glycosyltransferase/glycogen phosphorylase"/>
    <property type="match status" value="1"/>
</dbReference>
<feature type="region of interest" description="Disordered" evidence="3">
    <location>
        <begin position="392"/>
        <end position="411"/>
    </location>
</feature>
<dbReference type="GO" id="GO:0016757">
    <property type="term" value="F:glycosyltransferase activity"/>
    <property type="evidence" value="ECO:0007669"/>
    <property type="project" value="UniProtKB-KW"/>
</dbReference>
<name>A0A2A9DVS6_9MICO</name>
<dbReference type="EMBL" id="PDJE01000001">
    <property type="protein sequence ID" value="PFG30441.1"/>
    <property type="molecule type" value="Genomic_DNA"/>
</dbReference>
<feature type="compositionally biased region" description="Basic residues" evidence="3">
    <location>
        <begin position="395"/>
        <end position="411"/>
    </location>
</feature>
<protein>
    <submittedName>
        <fullName evidence="6">Glycosyltransferase involved in cell wall biosynthesis</fullName>
    </submittedName>
</protein>
<dbReference type="AlphaFoldDB" id="A0A2A9DVS6"/>
<evidence type="ECO:0000313" key="6">
    <source>
        <dbReference type="EMBL" id="PFG30441.1"/>
    </source>
</evidence>